<dbReference type="PROSITE" id="PS50950">
    <property type="entry name" value="ZF_THAP"/>
    <property type="match status" value="1"/>
</dbReference>
<dbReference type="SMART" id="SM00980">
    <property type="entry name" value="THAP"/>
    <property type="match status" value="1"/>
</dbReference>
<keyword evidence="4 5" id="KW-0238">DNA-binding</keyword>
<organism evidence="8 9">
    <name type="scientific">Dryococelus australis</name>
    <dbReference type="NCBI Taxonomy" id="614101"/>
    <lineage>
        <taxon>Eukaryota</taxon>
        <taxon>Metazoa</taxon>
        <taxon>Ecdysozoa</taxon>
        <taxon>Arthropoda</taxon>
        <taxon>Hexapoda</taxon>
        <taxon>Insecta</taxon>
        <taxon>Pterygota</taxon>
        <taxon>Neoptera</taxon>
        <taxon>Polyneoptera</taxon>
        <taxon>Phasmatodea</taxon>
        <taxon>Verophasmatodea</taxon>
        <taxon>Anareolatae</taxon>
        <taxon>Phasmatidae</taxon>
        <taxon>Eurycanthinae</taxon>
        <taxon>Dryococelus</taxon>
    </lineage>
</organism>
<dbReference type="EMBL" id="JARBHB010000004">
    <property type="protein sequence ID" value="KAJ8886135.1"/>
    <property type="molecule type" value="Genomic_DNA"/>
</dbReference>
<keyword evidence="1" id="KW-0479">Metal-binding</keyword>
<evidence type="ECO:0000313" key="9">
    <source>
        <dbReference type="Proteomes" id="UP001159363"/>
    </source>
</evidence>
<dbReference type="InterPro" id="IPR006612">
    <property type="entry name" value="THAP_Znf"/>
</dbReference>
<feature type="region of interest" description="Disordered" evidence="6">
    <location>
        <begin position="141"/>
        <end position="175"/>
    </location>
</feature>
<dbReference type="Pfam" id="PF21787">
    <property type="entry name" value="TNP-like_RNaseH_N"/>
    <property type="match status" value="1"/>
</dbReference>
<feature type="domain" description="THAP-type" evidence="7">
    <location>
        <begin position="1"/>
        <end position="83"/>
    </location>
</feature>
<evidence type="ECO:0000256" key="2">
    <source>
        <dbReference type="ARBA" id="ARBA00022771"/>
    </source>
</evidence>
<keyword evidence="2 5" id="KW-0863">Zinc-finger</keyword>
<dbReference type="SUPFAM" id="SSF57716">
    <property type="entry name" value="Glucocorticoid receptor-like (DNA-binding domain)"/>
    <property type="match status" value="1"/>
</dbReference>
<evidence type="ECO:0000259" key="7">
    <source>
        <dbReference type="PROSITE" id="PS50950"/>
    </source>
</evidence>
<accession>A0ABQ9HPM4</accession>
<keyword evidence="3" id="KW-0862">Zinc</keyword>
<reference evidence="8 9" key="1">
    <citation type="submission" date="2023-02" db="EMBL/GenBank/DDBJ databases">
        <title>LHISI_Scaffold_Assembly.</title>
        <authorList>
            <person name="Stuart O.P."/>
            <person name="Cleave R."/>
            <person name="Magrath M.J.L."/>
            <person name="Mikheyev A.S."/>
        </authorList>
    </citation>
    <scope>NUCLEOTIDE SEQUENCE [LARGE SCALE GENOMIC DNA]</scope>
    <source>
        <strain evidence="8">Daus_M_001</strain>
        <tissue evidence="8">Leg muscle</tissue>
    </source>
</reference>
<dbReference type="Pfam" id="PF05485">
    <property type="entry name" value="THAP"/>
    <property type="match status" value="1"/>
</dbReference>
<comment type="caution">
    <text evidence="8">The sequence shown here is derived from an EMBL/GenBank/DDBJ whole genome shotgun (WGS) entry which is preliminary data.</text>
</comment>
<evidence type="ECO:0000256" key="6">
    <source>
        <dbReference type="SAM" id="MobiDB-lite"/>
    </source>
</evidence>
<name>A0ABQ9HPM4_9NEOP</name>
<evidence type="ECO:0000256" key="4">
    <source>
        <dbReference type="ARBA" id="ARBA00023125"/>
    </source>
</evidence>
<evidence type="ECO:0000313" key="8">
    <source>
        <dbReference type="EMBL" id="KAJ8886135.1"/>
    </source>
</evidence>
<protein>
    <recommendedName>
        <fullName evidence="7">THAP-type domain-containing protein</fullName>
    </recommendedName>
</protein>
<feature type="compositionally biased region" description="Polar residues" evidence="6">
    <location>
        <begin position="148"/>
        <end position="174"/>
    </location>
</feature>
<evidence type="ECO:0000256" key="3">
    <source>
        <dbReference type="ARBA" id="ARBA00022833"/>
    </source>
</evidence>
<dbReference type="InterPro" id="IPR048365">
    <property type="entry name" value="TNP-like_RNaseH_N"/>
</dbReference>
<keyword evidence="9" id="KW-1185">Reference proteome</keyword>
<evidence type="ECO:0000256" key="1">
    <source>
        <dbReference type="ARBA" id="ARBA00022723"/>
    </source>
</evidence>
<gene>
    <name evidence="8" type="ORF">PR048_012344</name>
</gene>
<proteinExistence type="predicted"/>
<evidence type="ECO:0000256" key="5">
    <source>
        <dbReference type="PROSITE-ProRule" id="PRU00309"/>
    </source>
</evidence>
<sequence>MPRRDTCCVPRCKYVHGAVRHTFPVYEEEEFYIWLRRIANPKFDGLDDITVYINVLVCDEHFSVHCKNAGTKKVKKFSLPTLNLPVLAECVMECNSMDHRTPDKVGHSVQHTPSTAEIQHIVSGQLSTPVTVELPKEFDRKTNETPKHSNQFVLQNTPPNDRTRPSISVQSISTAGRRRSVLKEVSVRKVSHLTPKIRKLKKKAHVLTRKCLSFKKRLSAAEKFATSKTFQALLSGLNSTSRTFVLSQQRNQKRKSNSIDSLHPKNGRGYRLLAKVFVLPSRKTMMAMLRKVPFEPGLTAHIMKYLKGSVEKLKPHDKYYTLVFDFPYRTGFTTMQVMNNKVLGFEDLGVGNRKQKLSDHAIVFMVHGIHKKWKQPVCYMLVQSAMKTIALVRFIKSIVRGLFGVGLKVIATMCDQGPANKQRSYTMQNKECQGGFFEVDFHKVVPLFDSPHLLNDMRNNLLNKDFVFIQDGKVKIASWKHDIQFFELDNWGGDDDRRMCP</sequence>
<dbReference type="Proteomes" id="UP001159363">
    <property type="component" value="Chromosome X"/>
</dbReference>